<dbReference type="AlphaFoldDB" id="A0A5B7ABT2"/>
<keyword evidence="10" id="KW-0784">Thiamine biosynthesis</keyword>
<dbReference type="InterPro" id="IPR020826">
    <property type="entry name" value="Transketolase_BS"/>
</dbReference>
<dbReference type="GO" id="GO:0019288">
    <property type="term" value="P:isopentenyl diphosphate biosynthetic process, methylerythritol 4-phosphate pathway"/>
    <property type="evidence" value="ECO:0007669"/>
    <property type="project" value="UniProtKB-ARBA"/>
</dbReference>
<keyword evidence="7" id="KW-0808">Transferase</keyword>
<keyword evidence="8" id="KW-0479">Metal-binding</keyword>
<dbReference type="InterPro" id="IPR009014">
    <property type="entry name" value="Transketo_C/PFOR_II"/>
</dbReference>
<dbReference type="PANTHER" id="PTHR43322">
    <property type="entry name" value="1-D-DEOXYXYLULOSE 5-PHOSPHATE SYNTHASE-RELATED"/>
    <property type="match status" value="1"/>
</dbReference>
<comment type="subunit">
    <text evidence="5">Homodimer.</text>
</comment>
<dbReference type="EC" id="2.2.1.7" evidence="6"/>
<sequence length="721" mass="79046">MGTASAQYPFGISAYFHGNPRVFPHKVEFLSFGPTSNEEFARMNLYPSSASTRTSKGCVGRICSLPDVGDFFWEKVPTPMLDMVENPMHLKNLSPKELKQLADDIRSELSFIMSKTQKPFKASLAVVELTIAIHHVFHAPIDKILWDVGEQAYAHKILTGRRSLMHTLRQKNGLSGFTSCSESEFDPFGAGHGCNSISAGLGMAVARDIKGKRDRVVTVISNGTTMAGQVYEAMSNAGYLDSNMVVILNDSRHSLHPKLEEGPKTPINAVSTTLSKLQSSKFFRKFREVAKGFTKRIGRGMYEWAAKVDEYARGMMGPLGSTLFEELGLYYIGPVDGHNIEDLICVLHEVASLDSMGPVLVHVITKEDQEVADNQKSEILNENQEAGSFNSGSLPCSTRPQTYNDCFVEALVMEAERDNEIVAVHAGMGIELSFQVFQEKFPDKFFDVGMAEQHAVTFSAGLSCGGLKPFCIIPSAFLQRAYDQIVHDVDRQRIPVRFVITSAGLVGSDGPTQCGAFDITFMSCLPNMIVMAPSDEVELVDMVATAAQIDDRPVCFRYPRGAIVKMNNSTCSGVPIEIGKGRVLIEGKDIALLGYGSMVQNCLKAQSLLSKLGIEVTVADARFCKPLDIKLVRQLCENHSFLITVEEGSIGGFGSHVAQFISLDGQLDRKIKWRPIVLPDNYIEHASPKEQLALAGLTGHHIAATALSLLGRTREALLLMC</sequence>
<evidence type="ECO:0000256" key="8">
    <source>
        <dbReference type="ARBA" id="ARBA00022723"/>
    </source>
</evidence>
<dbReference type="Pfam" id="PF02779">
    <property type="entry name" value="Transket_pyr"/>
    <property type="match status" value="1"/>
</dbReference>
<dbReference type="FunFam" id="3.40.50.920:FF:000002">
    <property type="entry name" value="1-deoxy-D-xylulose-5-phosphate synthase"/>
    <property type="match status" value="1"/>
</dbReference>
<comment type="cofactor">
    <cofactor evidence="1">
        <name>Mg(2+)</name>
        <dbReference type="ChEBI" id="CHEBI:18420"/>
    </cofactor>
</comment>
<dbReference type="EMBL" id="GHES01023643">
    <property type="protein sequence ID" value="MPA54202.1"/>
    <property type="molecule type" value="Transcribed_RNA"/>
</dbReference>
<evidence type="ECO:0000256" key="5">
    <source>
        <dbReference type="ARBA" id="ARBA00011738"/>
    </source>
</evidence>
<proteinExistence type="inferred from homology"/>
<evidence type="ECO:0000256" key="11">
    <source>
        <dbReference type="ARBA" id="ARBA00023052"/>
    </source>
</evidence>
<dbReference type="Pfam" id="PF02780">
    <property type="entry name" value="Transketolase_C"/>
    <property type="match status" value="1"/>
</dbReference>
<comment type="cofactor">
    <cofactor evidence="2">
        <name>thiamine diphosphate</name>
        <dbReference type="ChEBI" id="CHEBI:58937"/>
    </cofactor>
</comment>
<protein>
    <recommendedName>
        <fullName evidence="6">1-deoxy-D-xylulose-5-phosphate synthase</fullName>
        <ecNumber evidence="6">2.2.1.7</ecNumber>
    </recommendedName>
</protein>
<dbReference type="NCBIfam" id="TIGR00204">
    <property type="entry name" value="dxs"/>
    <property type="match status" value="1"/>
</dbReference>
<dbReference type="PANTHER" id="PTHR43322:SF3">
    <property type="entry name" value="1-DEOXY-D-XYLULOSE-5-PHOSPHATE SYNTHASE"/>
    <property type="match status" value="1"/>
</dbReference>
<evidence type="ECO:0000259" key="13">
    <source>
        <dbReference type="SMART" id="SM00861"/>
    </source>
</evidence>
<dbReference type="CDD" id="cd07033">
    <property type="entry name" value="TPP_PYR_DXS_TK_like"/>
    <property type="match status" value="1"/>
</dbReference>
<evidence type="ECO:0000256" key="3">
    <source>
        <dbReference type="ARBA" id="ARBA00004980"/>
    </source>
</evidence>
<dbReference type="Gene3D" id="3.40.50.970">
    <property type="match status" value="2"/>
</dbReference>
<evidence type="ECO:0000256" key="7">
    <source>
        <dbReference type="ARBA" id="ARBA00022679"/>
    </source>
</evidence>
<keyword evidence="12" id="KW-0414">Isoprene biosynthesis</keyword>
<dbReference type="InterPro" id="IPR029061">
    <property type="entry name" value="THDP-binding"/>
</dbReference>
<dbReference type="GO" id="GO:0016114">
    <property type="term" value="P:terpenoid biosynthetic process"/>
    <property type="evidence" value="ECO:0007669"/>
    <property type="project" value="InterPro"/>
</dbReference>
<gene>
    <name evidence="14" type="ORF">Din_023643</name>
</gene>
<comment type="similarity">
    <text evidence="4">Belongs to the transketolase family. DXPS subfamily.</text>
</comment>
<evidence type="ECO:0000256" key="1">
    <source>
        <dbReference type="ARBA" id="ARBA00001946"/>
    </source>
</evidence>
<dbReference type="GO" id="GO:0009228">
    <property type="term" value="P:thiamine biosynthetic process"/>
    <property type="evidence" value="ECO:0007669"/>
    <property type="project" value="UniProtKB-KW"/>
</dbReference>
<evidence type="ECO:0000256" key="4">
    <source>
        <dbReference type="ARBA" id="ARBA00011081"/>
    </source>
</evidence>
<organism evidence="14">
    <name type="scientific">Davidia involucrata</name>
    <name type="common">Dove tree</name>
    <dbReference type="NCBI Taxonomy" id="16924"/>
    <lineage>
        <taxon>Eukaryota</taxon>
        <taxon>Viridiplantae</taxon>
        <taxon>Streptophyta</taxon>
        <taxon>Embryophyta</taxon>
        <taxon>Tracheophyta</taxon>
        <taxon>Spermatophyta</taxon>
        <taxon>Magnoliopsida</taxon>
        <taxon>eudicotyledons</taxon>
        <taxon>Gunneridae</taxon>
        <taxon>Pentapetalae</taxon>
        <taxon>asterids</taxon>
        <taxon>Cornales</taxon>
        <taxon>Nyssaceae</taxon>
        <taxon>Davidia</taxon>
    </lineage>
</organism>
<dbReference type="InterPro" id="IPR005477">
    <property type="entry name" value="Dxylulose-5-P_synthase"/>
</dbReference>
<keyword evidence="11" id="KW-0786">Thiamine pyrophosphate</keyword>
<dbReference type="SMART" id="SM00861">
    <property type="entry name" value="Transket_pyr"/>
    <property type="match status" value="1"/>
</dbReference>
<feature type="domain" description="Transketolase-like pyrimidine-binding" evidence="13">
    <location>
        <begin position="401"/>
        <end position="566"/>
    </location>
</feature>
<dbReference type="SUPFAM" id="SSF52518">
    <property type="entry name" value="Thiamin diphosphate-binding fold (THDP-binding)"/>
    <property type="match status" value="2"/>
</dbReference>
<dbReference type="Gene3D" id="3.40.50.920">
    <property type="match status" value="1"/>
</dbReference>
<dbReference type="NCBIfam" id="NF003933">
    <property type="entry name" value="PRK05444.2-2"/>
    <property type="match status" value="1"/>
</dbReference>
<dbReference type="SUPFAM" id="SSF52922">
    <property type="entry name" value="TK C-terminal domain-like"/>
    <property type="match status" value="1"/>
</dbReference>
<dbReference type="UniPathway" id="UPA00064">
    <property type="reaction ID" value="UER00091"/>
</dbReference>
<dbReference type="PROSITE" id="PS00802">
    <property type="entry name" value="TRANSKETOLASE_2"/>
    <property type="match status" value="1"/>
</dbReference>
<dbReference type="CDD" id="cd02007">
    <property type="entry name" value="TPP_DXS"/>
    <property type="match status" value="1"/>
</dbReference>
<name>A0A5B7ABT2_DAVIN</name>
<accession>A0A5B7ABT2</accession>
<dbReference type="GO" id="GO:0046872">
    <property type="term" value="F:metal ion binding"/>
    <property type="evidence" value="ECO:0007669"/>
    <property type="project" value="UniProtKB-KW"/>
</dbReference>
<dbReference type="Pfam" id="PF13292">
    <property type="entry name" value="DXP_synthase_N"/>
    <property type="match status" value="1"/>
</dbReference>
<dbReference type="InterPro" id="IPR033248">
    <property type="entry name" value="Transketolase_C"/>
</dbReference>
<dbReference type="GO" id="GO:0008661">
    <property type="term" value="F:1-deoxy-D-xylulose-5-phosphate synthase activity"/>
    <property type="evidence" value="ECO:0007669"/>
    <property type="project" value="UniProtKB-EC"/>
</dbReference>
<evidence type="ECO:0000256" key="12">
    <source>
        <dbReference type="ARBA" id="ARBA00023229"/>
    </source>
</evidence>
<dbReference type="HAMAP" id="MF_00315">
    <property type="entry name" value="DXP_synth"/>
    <property type="match status" value="1"/>
</dbReference>
<evidence type="ECO:0000256" key="6">
    <source>
        <dbReference type="ARBA" id="ARBA00013150"/>
    </source>
</evidence>
<dbReference type="FunFam" id="3.40.50.970:FF:000005">
    <property type="entry name" value="1-deoxy-D-xylulose-5-phosphate synthase"/>
    <property type="match status" value="1"/>
</dbReference>
<comment type="pathway">
    <text evidence="3">Metabolic intermediate biosynthesis; 1-deoxy-D-xylulose 5-phosphate biosynthesis; 1-deoxy-D-xylulose 5-phosphate from D-glyceraldehyde 3-phosphate and pyruvate: step 1/1.</text>
</comment>
<dbReference type="InterPro" id="IPR005475">
    <property type="entry name" value="Transketolase-like_Pyr-bd"/>
</dbReference>
<evidence type="ECO:0000256" key="9">
    <source>
        <dbReference type="ARBA" id="ARBA00022842"/>
    </source>
</evidence>
<evidence type="ECO:0000256" key="2">
    <source>
        <dbReference type="ARBA" id="ARBA00001964"/>
    </source>
</evidence>
<reference evidence="14" key="1">
    <citation type="submission" date="2019-08" db="EMBL/GenBank/DDBJ databases">
        <title>Reference gene set and small RNA set construction with multiple tissues from Davidia involucrata Baill.</title>
        <authorList>
            <person name="Yang H."/>
            <person name="Zhou C."/>
            <person name="Li G."/>
            <person name="Wang J."/>
            <person name="Gao P."/>
            <person name="Wang M."/>
            <person name="Wang R."/>
            <person name="Zhao Y."/>
        </authorList>
    </citation>
    <scope>NUCLEOTIDE SEQUENCE</scope>
    <source>
        <tissue evidence="14">Mixed with DoveR01_LX</tissue>
    </source>
</reference>
<evidence type="ECO:0000313" key="14">
    <source>
        <dbReference type="EMBL" id="MPA54202.1"/>
    </source>
</evidence>
<keyword evidence="9" id="KW-0460">Magnesium</keyword>
<evidence type="ECO:0000256" key="10">
    <source>
        <dbReference type="ARBA" id="ARBA00022977"/>
    </source>
</evidence>